<dbReference type="Gene3D" id="3.40.50.2300">
    <property type="match status" value="2"/>
</dbReference>
<gene>
    <name evidence="5" type="ORF">BXT89_00635</name>
</gene>
<evidence type="ECO:0000256" key="1">
    <source>
        <dbReference type="ARBA" id="ARBA00010062"/>
    </source>
</evidence>
<dbReference type="OrthoDB" id="9147078at2"/>
<dbReference type="STRING" id="254161.SAMN05216256_10481"/>
<dbReference type="EMBL" id="MUBC01000001">
    <property type="protein sequence ID" value="ONM45838.1"/>
    <property type="molecule type" value="Genomic_DNA"/>
</dbReference>
<dbReference type="Proteomes" id="UP000242847">
    <property type="component" value="Unassembled WGS sequence"/>
</dbReference>
<keyword evidence="6" id="KW-1185">Reference proteome</keyword>
<organism evidence="5 6">
    <name type="scientific">Halopseudomonas pachastrellae</name>
    <dbReference type="NCBI Taxonomy" id="254161"/>
    <lineage>
        <taxon>Bacteria</taxon>
        <taxon>Pseudomonadati</taxon>
        <taxon>Pseudomonadota</taxon>
        <taxon>Gammaproteobacteria</taxon>
        <taxon>Pseudomonadales</taxon>
        <taxon>Pseudomonadaceae</taxon>
        <taxon>Halopseudomonas</taxon>
    </lineage>
</organism>
<dbReference type="PANTHER" id="PTHR30483">
    <property type="entry name" value="LEUCINE-SPECIFIC-BINDING PROTEIN"/>
    <property type="match status" value="1"/>
</dbReference>
<feature type="signal peptide" evidence="3">
    <location>
        <begin position="1"/>
        <end position="26"/>
    </location>
</feature>
<comment type="caution">
    <text evidence="5">The sequence shown here is derived from an EMBL/GenBank/DDBJ whole genome shotgun (WGS) entry which is preliminary data.</text>
</comment>
<keyword evidence="2 3" id="KW-0732">Signal</keyword>
<dbReference type="SUPFAM" id="SSF53822">
    <property type="entry name" value="Periplasmic binding protein-like I"/>
    <property type="match status" value="1"/>
</dbReference>
<evidence type="ECO:0000256" key="3">
    <source>
        <dbReference type="SAM" id="SignalP"/>
    </source>
</evidence>
<name>A0A1S8DK88_9GAMM</name>
<comment type="similarity">
    <text evidence="1">Belongs to the leucine-binding protein family.</text>
</comment>
<reference evidence="5 6" key="1">
    <citation type="submission" date="2017-01" db="EMBL/GenBank/DDBJ databases">
        <title>Draft genome sequence of Pseudomonas pachastrellae type strain CCUG 46540T from a deep sea.</title>
        <authorList>
            <person name="Gomila M."/>
            <person name="Mulet M."/>
            <person name="Lalucat J."/>
            <person name="Garcia-Valdes E."/>
        </authorList>
    </citation>
    <scope>NUCLEOTIDE SEQUENCE [LARGE SCALE GENOMIC DNA]</scope>
    <source>
        <strain evidence="5 6">CCUG 46540</strain>
    </source>
</reference>
<dbReference type="InterPro" id="IPR051010">
    <property type="entry name" value="BCAA_transport"/>
</dbReference>
<protein>
    <submittedName>
        <fullName evidence="5">Branched-chain amino acid ABC transporter substrate-binding protein</fullName>
    </submittedName>
</protein>
<dbReference type="InterPro" id="IPR028081">
    <property type="entry name" value="Leu-bd"/>
</dbReference>
<dbReference type="InterPro" id="IPR028082">
    <property type="entry name" value="Peripla_BP_I"/>
</dbReference>
<dbReference type="Pfam" id="PF13458">
    <property type="entry name" value="Peripla_BP_6"/>
    <property type="match status" value="1"/>
</dbReference>
<accession>A0A1S8DK88</accession>
<feature type="domain" description="Leucine-binding protein" evidence="4">
    <location>
        <begin position="29"/>
        <end position="373"/>
    </location>
</feature>
<proteinExistence type="inferred from homology"/>
<evidence type="ECO:0000259" key="4">
    <source>
        <dbReference type="Pfam" id="PF13458"/>
    </source>
</evidence>
<sequence length="420" mass="46379">MNSVVTRLSRRLLLPLMFGWSSFAFAADPIALGMNLPRTGQYAQEGLMQMRGALLAVEEINQAGGVLGRPLELLERDSASNPERAQRNVDELAGEGARMLFGGASSAVAIAAGQRARERGLLYFGTLTYSNDTTGAAGHRYMFRESYNAWMAARVLSAQLQEQFAGKRYYYVTADYTWGHSTEQSMRHFTDTASAEAHGATLVPFPNASLRELREALQKAKDAEPEVLVLVLFGEQMVKAMGIARQLGFENVQIVVPNLTLSMVEQAGPAVMAGVMGAVPWAWNVPQQFGYARGEAFVSDFAARYETYPSSSAASAYSIVYQWADAVTRVGSLDSEALIRALEGHSYELLKDTQTWRAFDHQNLQTVYAVRIKPRAEVMADPLRQDYFEILGSLPGEQAAQTLEQWQEVRRAAGQPLRLQ</sequence>
<evidence type="ECO:0000256" key="2">
    <source>
        <dbReference type="ARBA" id="ARBA00022729"/>
    </source>
</evidence>
<dbReference type="AlphaFoldDB" id="A0A1S8DK88"/>
<evidence type="ECO:0000313" key="5">
    <source>
        <dbReference type="EMBL" id="ONM45838.1"/>
    </source>
</evidence>
<evidence type="ECO:0000313" key="6">
    <source>
        <dbReference type="Proteomes" id="UP000242847"/>
    </source>
</evidence>
<feature type="chain" id="PRO_5010522686" evidence="3">
    <location>
        <begin position="27"/>
        <end position="420"/>
    </location>
</feature>
<dbReference type="PANTHER" id="PTHR30483:SF6">
    <property type="entry name" value="PERIPLASMIC BINDING PROTEIN OF ABC TRANSPORTER FOR NATURAL AMINO ACIDS"/>
    <property type="match status" value="1"/>
</dbReference>